<dbReference type="Pfam" id="PF13205">
    <property type="entry name" value="Big_5"/>
    <property type="match status" value="1"/>
</dbReference>
<dbReference type="InterPro" id="IPR049492">
    <property type="entry name" value="BD-FAE-like_dom"/>
</dbReference>
<dbReference type="NCBIfam" id="TIGR04183">
    <property type="entry name" value="Por_Secre_tail"/>
    <property type="match status" value="1"/>
</dbReference>
<dbReference type="PANTHER" id="PTHR48081">
    <property type="entry name" value="AB HYDROLASE SUPERFAMILY PROTEIN C4A8.06C"/>
    <property type="match status" value="1"/>
</dbReference>
<evidence type="ECO:0000259" key="6">
    <source>
        <dbReference type="Pfam" id="PF20434"/>
    </source>
</evidence>
<organism evidence="7 8">
    <name type="scientific">Flavivirga aquimarina</name>
    <dbReference type="NCBI Taxonomy" id="2027862"/>
    <lineage>
        <taxon>Bacteria</taxon>
        <taxon>Pseudomonadati</taxon>
        <taxon>Bacteroidota</taxon>
        <taxon>Flavobacteriia</taxon>
        <taxon>Flavobacteriales</taxon>
        <taxon>Flavobacteriaceae</taxon>
        <taxon>Flavivirga</taxon>
    </lineage>
</organism>
<dbReference type="Gene3D" id="3.40.50.1820">
    <property type="entry name" value="alpha/beta hydrolase"/>
    <property type="match status" value="1"/>
</dbReference>
<comment type="caution">
    <text evidence="7">The sequence shown here is derived from an EMBL/GenBank/DDBJ whole genome shotgun (WGS) entry which is preliminary data.</text>
</comment>
<reference evidence="7" key="1">
    <citation type="submission" date="2023-07" db="EMBL/GenBank/DDBJ databases">
        <title>Two novel species in the genus Flavivirga.</title>
        <authorList>
            <person name="Kwon K."/>
        </authorList>
    </citation>
    <scope>NUCLEOTIDE SEQUENCE</scope>
    <source>
        <strain evidence="7">KCTC 52353</strain>
    </source>
</reference>
<evidence type="ECO:0000256" key="2">
    <source>
        <dbReference type="ARBA" id="ARBA00022801"/>
    </source>
</evidence>
<evidence type="ECO:0000256" key="3">
    <source>
        <dbReference type="SAM" id="SignalP"/>
    </source>
</evidence>
<dbReference type="InterPro" id="IPR029058">
    <property type="entry name" value="AB_hydrolase_fold"/>
</dbReference>
<evidence type="ECO:0000313" key="8">
    <source>
        <dbReference type="Proteomes" id="UP001176883"/>
    </source>
</evidence>
<feature type="domain" description="BD-FAE-like" evidence="6">
    <location>
        <begin position="397"/>
        <end position="501"/>
    </location>
</feature>
<dbReference type="InterPro" id="IPR032812">
    <property type="entry name" value="SbsA_Ig"/>
</dbReference>
<name>A0ABT8W6M0_9FLAO</name>
<keyword evidence="2 7" id="KW-0378">Hydrolase</keyword>
<dbReference type="Pfam" id="PF18962">
    <property type="entry name" value="Por_Secre_tail"/>
    <property type="match status" value="1"/>
</dbReference>
<dbReference type="EMBL" id="JAUOEK010000045">
    <property type="protein sequence ID" value="MDO5968712.1"/>
    <property type="molecule type" value="Genomic_DNA"/>
</dbReference>
<keyword evidence="8" id="KW-1185">Reference proteome</keyword>
<feature type="domain" description="Secretion system C-terminal sorting" evidence="5">
    <location>
        <begin position="639"/>
        <end position="714"/>
    </location>
</feature>
<dbReference type="InterPro" id="IPR026444">
    <property type="entry name" value="Secre_tail"/>
</dbReference>
<proteinExistence type="predicted"/>
<evidence type="ECO:0000313" key="7">
    <source>
        <dbReference type="EMBL" id="MDO5968712.1"/>
    </source>
</evidence>
<evidence type="ECO:0000259" key="5">
    <source>
        <dbReference type="Pfam" id="PF18962"/>
    </source>
</evidence>
<dbReference type="SUPFAM" id="SSF53474">
    <property type="entry name" value="alpha/beta-Hydrolases"/>
    <property type="match status" value="1"/>
</dbReference>
<gene>
    <name evidence="7" type="ORF">Q4Q35_02725</name>
</gene>
<dbReference type="InterPro" id="IPR050300">
    <property type="entry name" value="GDXG_lipolytic_enzyme"/>
</dbReference>
<dbReference type="GO" id="GO:0016787">
    <property type="term" value="F:hydrolase activity"/>
    <property type="evidence" value="ECO:0007669"/>
    <property type="project" value="UniProtKB-KW"/>
</dbReference>
<dbReference type="Pfam" id="PF20434">
    <property type="entry name" value="BD-FAE"/>
    <property type="match status" value="1"/>
</dbReference>
<accession>A0ABT8W6M0</accession>
<keyword evidence="1 3" id="KW-0732">Signal</keyword>
<dbReference type="RefSeq" id="WP_303276392.1">
    <property type="nucleotide sequence ID" value="NZ_JAUOEK010000045.1"/>
</dbReference>
<evidence type="ECO:0000256" key="1">
    <source>
        <dbReference type="ARBA" id="ARBA00022729"/>
    </source>
</evidence>
<feature type="signal peptide" evidence="3">
    <location>
        <begin position="1"/>
        <end position="17"/>
    </location>
</feature>
<feature type="chain" id="PRO_5045880902" evidence="3">
    <location>
        <begin position="18"/>
        <end position="715"/>
    </location>
</feature>
<dbReference type="Gene3D" id="2.60.40.3710">
    <property type="match status" value="1"/>
</dbReference>
<dbReference type="Proteomes" id="UP001176883">
    <property type="component" value="Unassembled WGS sequence"/>
</dbReference>
<evidence type="ECO:0000259" key="4">
    <source>
        <dbReference type="Pfam" id="PF13205"/>
    </source>
</evidence>
<sequence>MKNLNALIFVFVLSSLAGFSQTKVVLLENAKGIVADNLGSVTLWENQIDGYPDATQSNTNLGAEQSHETYPGKTTVRFNKDGSFLKIEGSGAYVSDKTYSIFYVGSVLDQKSGDKEASLVSNYSIPTWSSVTGIRLVRTSDGRVCLDYSKTGNYRRLTLGTVPIDGFFFFGFKIDANGNYKYFDNTSPIITVGKINDTMITSNDGLRFNLFAIKGDAKTYSHTEMVEFSLYDGTLNDTDFQNEYNRLATEYSDLVIPEFSVREVLPEDKTGLSVDSPISIIFDQPIDETSDYPKVYVNKSDTEAAGIWTLSPSNVLTFTPSENWPNNGLVSVQIQDGLKSTDDLSIALPKGNTYNFIVEAEKTFEYVSYQLDEPIATVDFPIVGHELPLRLTTPVINENTTEKFPVHIWVHGGGWAGGRPESSDASYSPHGEYLAENLGVASLGVSYRCSGSSGTFSLALEDVDTAYQWALENAEQYNFDMTKVFFSGGSAGTPLAALIAQRYEGVLGFIGFNGIYDFVNDAGDFGVGNWYKQNIPSEAANSPIFQLSDTPPAVILMHGDADTTISHKQSTLFADAINAKGGDAEAVIYPGEVHAFFNPGKPAYEDVLIEMVGFINRILDGQSLSVTDIINNSDKIKAYPNPVKKGDNLQLKSNFNSEKVDVQIMNQLGQIILIKRVYTIEDNIISIETKAFKSGIYVLKISVNQTSNSLRFIIK</sequence>
<feature type="domain" description="SbsA Ig-like" evidence="4">
    <location>
        <begin position="260"/>
        <end position="356"/>
    </location>
</feature>
<protein>
    <submittedName>
        <fullName evidence="7">Alpha/beta hydrolase fold domain-containing protein</fullName>
    </submittedName>
</protein>